<dbReference type="PANTHER" id="PTHR31497">
    <property type="entry name" value="AUTOCRINE PROLIFERATION REPRESSOR PROTEIN A"/>
    <property type="match status" value="1"/>
</dbReference>
<keyword evidence="1" id="KW-0732">Signal</keyword>
<proteinExistence type="predicted"/>
<dbReference type="Pfam" id="PF10142">
    <property type="entry name" value="PhoPQ_related"/>
    <property type="match status" value="1"/>
</dbReference>
<protein>
    <submittedName>
        <fullName evidence="2">PhoPQ-activated pathogenicity-related protein</fullName>
    </submittedName>
</protein>
<feature type="signal peptide" evidence="1">
    <location>
        <begin position="1"/>
        <end position="25"/>
    </location>
</feature>
<evidence type="ECO:0000313" key="3">
    <source>
        <dbReference type="Proteomes" id="UP000557307"/>
    </source>
</evidence>
<evidence type="ECO:0000256" key="1">
    <source>
        <dbReference type="SAM" id="SignalP"/>
    </source>
</evidence>
<evidence type="ECO:0000313" key="2">
    <source>
        <dbReference type="EMBL" id="MBB5284125.1"/>
    </source>
</evidence>
<dbReference type="InterPro" id="IPR009199">
    <property type="entry name" value="PhoPQ-act_pathogen-rel_PqaA"/>
</dbReference>
<dbReference type="InterPro" id="IPR029058">
    <property type="entry name" value="AB_hydrolase_fold"/>
</dbReference>
<dbReference type="EMBL" id="JACHGF010000003">
    <property type="protein sequence ID" value="MBB5284125.1"/>
    <property type="molecule type" value="Genomic_DNA"/>
</dbReference>
<feature type="chain" id="PRO_5032665485" evidence="1">
    <location>
        <begin position="26"/>
        <end position="455"/>
    </location>
</feature>
<dbReference type="PANTHER" id="PTHR31497:SF0">
    <property type="entry name" value="AUTOCRINE PROLIFERATION REPRESSOR PROTEIN A"/>
    <property type="match status" value="1"/>
</dbReference>
<reference evidence="2 3" key="1">
    <citation type="submission" date="2020-08" db="EMBL/GenBank/DDBJ databases">
        <title>Genomic Encyclopedia of Type Strains, Phase IV (KMG-IV): sequencing the most valuable type-strain genomes for metagenomic binning, comparative biology and taxonomic classification.</title>
        <authorList>
            <person name="Goeker M."/>
        </authorList>
    </citation>
    <scope>NUCLEOTIDE SEQUENCE [LARGE SCALE GENOMIC DNA]</scope>
    <source>
        <strain evidence="2 3">DSM 105074</strain>
    </source>
</reference>
<comment type="caution">
    <text evidence="2">The sequence shown here is derived from an EMBL/GenBank/DDBJ whole genome shotgun (WGS) entry which is preliminary data.</text>
</comment>
<name>A0A840TMG6_9BACT</name>
<dbReference type="SUPFAM" id="SSF53474">
    <property type="entry name" value="alpha/beta-Hydrolases"/>
    <property type="match status" value="1"/>
</dbReference>
<organism evidence="2 3">
    <name type="scientific">Rhabdobacter roseus</name>
    <dbReference type="NCBI Taxonomy" id="1655419"/>
    <lineage>
        <taxon>Bacteria</taxon>
        <taxon>Pseudomonadati</taxon>
        <taxon>Bacteroidota</taxon>
        <taxon>Cytophagia</taxon>
        <taxon>Cytophagales</taxon>
        <taxon>Cytophagaceae</taxon>
        <taxon>Rhabdobacter</taxon>
    </lineage>
</organism>
<accession>A0A840TMG6</accession>
<gene>
    <name evidence="2" type="ORF">HNQ92_002268</name>
</gene>
<sequence length="455" mass="51174">MKSKVLSIVVLCTTCFFFTLLTSHAQSSVTPETALKSYLDNGDKTYRWELKDSFTADGVTGYNLLLTSQKWREHTWRHQLTIFVPSENKHDGALLFITGGSNKDEQPNWSKSDKLWPSLAAMASKNKAIVALLKQTPNQPLYGDLTEDALISYTLHQFKQDGDYTWPLLFPMVKSAVKAMDAVQEFAQQKLQHKVNGFVISGASKRGWTTWLSGAIDDKRVKAIGPMVIDILNMPTNLEYQLTTYGEYSEQINDYVQLGIPQSAKTAQGQAINTMIDPYAYRAKLTMPKLIFIGTNDEYWTVDAIKHYFDDIPGQNMIHYVPNAGHDLGGGKQALEALSAFFGTTLQNQKYPVSTWKATSTKKGVQLTINPEAKDLVEATIWSANSTDRDFRNENWTAKPVVVKNSAKIVVDDTFPASGYRAFYVDLKYKDPNGGEYTVSTQTFVTDRKEVFLRK</sequence>
<keyword evidence="3" id="KW-1185">Reference proteome</keyword>
<dbReference type="Gene3D" id="3.40.50.1820">
    <property type="entry name" value="alpha/beta hydrolase"/>
    <property type="match status" value="1"/>
</dbReference>
<dbReference type="AlphaFoldDB" id="A0A840TMG6"/>
<dbReference type="PIRSF" id="PIRSF014728">
    <property type="entry name" value="PqaA"/>
    <property type="match status" value="1"/>
</dbReference>
<dbReference type="Proteomes" id="UP000557307">
    <property type="component" value="Unassembled WGS sequence"/>
</dbReference>
<dbReference type="RefSeq" id="WP_184174086.1">
    <property type="nucleotide sequence ID" value="NZ_JACHGF010000003.1"/>
</dbReference>